<protein>
    <submittedName>
        <fullName evidence="1">Uncharacterized protein</fullName>
    </submittedName>
</protein>
<dbReference type="Proteomes" id="UP000198386">
    <property type="component" value="Unassembled WGS sequence"/>
</dbReference>
<organism evidence="1 2">
    <name type="scientific">Geodermatophilus saharensis</name>
    <dbReference type="NCBI Taxonomy" id="1137994"/>
    <lineage>
        <taxon>Bacteria</taxon>
        <taxon>Bacillati</taxon>
        <taxon>Actinomycetota</taxon>
        <taxon>Actinomycetes</taxon>
        <taxon>Geodermatophilales</taxon>
        <taxon>Geodermatophilaceae</taxon>
        <taxon>Geodermatophilus</taxon>
    </lineage>
</organism>
<reference evidence="2" key="1">
    <citation type="submission" date="2017-06" db="EMBL/GenBank/DDBJ databases">
        <authorList>
            <person name="Varghese N."/>
            <person name="Submissions S."/>
        </authorList>
    </citation>
    <scope>NUCLEOTIDE SEQUENCE [LARGE SCALE GENOMIC DNA]</scope>
    <source>
        <strain evidence="2">DSM 45423</strain>
    </source>
</reference>
<evidence type="ECO:0000313" key="1">
    <source>
        <dbReference type="EMBL" id="SNR88471.1"/>
    </source>
</evidence>
<keyword evidence="2" id="KW-1185">Reference proteome</keyword>
<sequence length="81" mass="7826">MLAGGIVGDVVEAGGRCTLTLSRGGVVLTGESEAEPDAASTSCGEVAVSGAALTAGPWDAVLSYASDRSAGESAPFTVVVP</sequence>
<gene>
    <name evidence="1" type="ORF">SAMN04488107_0440</name>
</gene>
<proteinExistence type="predicted"/>
<accession>A0A238ZZL6</accession>
<dbReference type="AlphaFoldDB" id="A0A238ZZL6"/>
<evidence type="ECO:0000313" key="2">
    <source>
        <dbReference type="Proteomes" id="UP000198386"/>
    </source>
</evidence>
<dbReference type="EMBL" id="FZOH01000001">
    <property type="protein sequence ID" value="SNR88471.1"/>
    <property type="molecule type" value="Genomic_DNA"/>
</dbReference>
<name>A0A238ZZL6_9ACTN</name>